<evidence type="ECO:0008006" key="4">
    <source>
        <dbReference type="Google" id="ProtNLM"/>
    </source>
</evidence>
<evidence type="ECO:0000313" key="3">
    <source>
        <dbReference type="Proteomes" id="UP000192247"/>
    </source>
</evidence>
<accession>A0A1V9Y0J0</accession>
<feature type="chain" id="PRO_5013206969" description="Protein takeout-like" evidence="1">
    <location>
        <begin position="22"/>
        <end position="228"/>
    </location>
</feature>
<dbReference type="OrthoDB" id="6499094at2759"/>
<sequence>MKHFVYAGALFVVVLATNAWASTQEDANRFMDDLLGQRLRIETLRYQLDGMPLDDFKFKIKKELELGILPTHRDIKANFTNGMLLGLTSLRRRSGCNPTAYVQNSIVLLCPIDLSNVVEAKYTSFVKGFNVIGQVKEIEVKVKVIDTFINFEIQEEQNQRPSVKTFHIDKLRTLVEMPDIGFNEERQAKFKEEIDKNVHPLIFNAITGKLLEAFNSALRQDGVKLPVV</sequence>
<name>A0A1V9Y0J0_9ACAR</name>
<gene>
    <name evidence="2" type="ORF">BIW11_05880</name>
</gene>
<dbReference type="AlphaFoldDB" id="A0A1V9Y0J0"/>
<dbReference type="Gene3D" id="3.15.10.50">
    <property type="match status" value="1"/>
</dbReference>
<proteinExistence type="predicted"/>
<keyword evidence="3" id="KW-1185">Reference proteome</keyword>
<dbReference type="Proteomes" id="UP000192247">
    <property type="component" value="Unassembled WGS sequence"/>
</dbReference>
<feature type="signal peptide" evidence="1">
    <location>
        <begin position="1"/>
        <end position="21"/>
    </location>
</feature>
<protein>
    <recommendedName>
        <fullName evidence="4">Protein takeout-like</fullName>
    </recommendedName>
</protein>
<organism evidence="2 3">
    <name type="scientific">Tropilaelaps mercedesae</name>
    <dbReference type="NCBI Taxonomy" id="418985"/>
    <lineage>
        <taxon>Eukaryota</taxon>
        <taxon>Metazoa</taxon>
        <taxon>Ecdysozoa</taxon>
        <taxon>Arthropoda</taxon>
        <taxon>Chelicerata</taxon>
        <taxon>Arachnida</taxon>
        <taxon>Acari</taxon>
        <taxon>Parasitiformes</taxon>
        <taxon>Mesostigmata</taxon>
        <taxon>Gamasina</taxon>
        <taxon>Dermanyssoidea</taxon>
        <taxon>Laelapidae</taxon>
        <taxon>Tropilaelaps</taxon>
    </lineage>
</organism>
<dbReference type="InterPro" id="IPR038602">
    <property type="entry name" value="Mite_allergen_7_sf"/>
</dbReference>
<comment type="caution">
    <text evidence="2">The sequence shown here is derived from an EMBL/GenBank/DDBJ whole genome shotgun (WGS) entry which is preliminary data.</text>
</comment>
<dbReference type="EMBL" id="MNPL01001370">
    <property type="protein sequence ID" value="OQR79231.1"/>
    <property type="molecule type" value="Genomic_DNA"/>
</dbReference>
<reference evidence="2 3" key="1">
    <citation type="journal article" date="2017" name="Gigascience">
        <title>Draft genome of the honey bee ectoparasitic mite, Tropilaelaps mercedesae, is shaped by the parasitic life history.</title>
        <authorList>
            <person name="Dong X."/>
            <person name="Armstrong S.D."/>
            <person name="Xia D."/>
            <person name="Makepeace B.L."/>
            <person name="Darby A.C."/>
            <person name="Kadowaki T."/>
        </authorList>
    </citation>
    <scope>NUCLEOTIDE SEQUENCE [LARGE SCALE GENOMIC DNA]</scope>
    <source>
        <strain evidence="2">Wuxi-XJTLU</strain>
    </source>
</reference>
<keyword evidence="1" id="KW-0732">Signal</keyword>
<evidence type="ECO:0000256" key="1">
    <source>
        <dbReference type="SAM" id="SignalP"/>
    </source>
</evidence>
<evidence type="ECO:0000313" key="2">
    <source>
        <dbReference type="EMBL" id="OQR79231.1"/>
    </source>
</evidence>
<dbReference type="InParanoid" id="A0A1V9Y0J0"/>